<evidence type="ECO:0000256" key="4">
    <source>
        <dbReference type="PROSITE-ProRule" id="PRU00325"/>
    </source>
</evidence>
<proteinExistence type="predicted"/>
<dbReference type="InterPro" id="IPR018289">
    <property type="entry name" value="MULE_transposase_dom"/>
</dbReference>
<dbReference type="PANTHER" id="PTHR31973:SF197">
    <property type="entry name" value="SWIM-TYPE DOMAIN-CONTAINING PROTEIN"/>
    <property type="match status" value="1"/>
</dbReference>
<organism evidence="6 7">
    <name type="scientific">Solanum verrucosum</name>
    <dbReference type="NCBI Taxonomy" id="315347"/>
    <lineage>
        <taxon>Eukaryota</taxon>
        <taxon>Viridiplantae</taxon>
        <taxon>Streptophyta</taxon>
        <taxon>Embryophyta</taxon>
        <taxon>Tracheophyta</taxon>
        <taxon>Spermatophyta</taxon>
        <taxon>Magnoliopsida</taxon>
        <taxon>eudicotyledons</taxon>
        <taxon>Gunneridae</taxon>
        <taxon>Pentapetalae</taxon>
        <taxon>asterids</taxon>
        <taxon>lamiids</taxon>
        <taxon>Solanales</taxon>
        <taxon>Solanaceae</taxon>
        <taxon>Solanoideae</taxon>
        <taxon>Solaneae</taxon>
        <taxon>Solanum</taxon>
    </lineage>
</organism>
<evidence type="ECO:0000256" key="2">
    <source>
        <dbReference type="ARBA" id="ARBA00022771"/>
    </source>
</evidence>
<keyword evidence="7" id="KW-1185">Reference proteome</keyword>
<evidence type="ECO:0000256" key="1">
    <source>
        <dbReference type="ARBA" id="ARBA00022723"/>
    </source>
</evidence>
<evidence type="ECO:0000259" key="5">
    <source>
        <dbReference type="PROSITE" id="PS50966"/>
    </source>
</evidence>
<gene>
    <name evidence="6" type="ORF">MTR67_050758</name>
</gene>
<dbReference type="SMART" id="SM00575">
    <property type="entry name" value="ZnF_PMZ"/>
    <property type="match status" value="1"/>
</dbReference>
<keyword evidence="2 4" id="KW-0863">Zinc-finger</keyword>
<accession>A0AAF0V614</accession>
<dbReference type="AlphaFoldDB" id="A0AAF0V614"/>
<protein>
    <recommendedName>
        <fullName evidence="5">SWIM-type domain-containing protein</fullName>
    </recommendedName>
</protein>
<name>A0AAF0V614_SOLVR</name>
<dbReference type="Pfam" id="PF04434">
    <property type="entry name" value="SWIM"/>
    <property type="match status" value="1"/>
</dbReference>
<dbReference type="PROSITE" id="PS50966">
    <property type="entry name" value="ZF_SWIM"/>
    <property type="match status" value="1"/>
</dbReference>
<dbReference type="InterPro" id="IPR007527">
    <property type="entry name" value="Znf_SWIM"/>
</dbReference>
<dbReference type="Pfam" id="PF10551">
    <property type="entry name" value="MULE"/>
    <property type="match status" value="1"/>
</dbReference>
<dbReference type="Proteomes" id="UP001234989">
    <property type="component" value="Chromosome 12"/>
</dbReference>
<dbReference type="InterPro" id="IPR006564">
    <property type="entry name" value="Znf_PMZ"/>
</dbReference>
<dbReference type="GO" id="GO:0008270">
    <property type="term" value="F:zinc ion binding"/>
    <property type="evidence" value="ECO:0007669"/>
    <property type="project" value="UniProtKB-KW"/>
</dbReference>
<evidence type="ECO:0000256" key="3">
    <source>
        <dbReference type="ARBA" id="ARBA00022833"/>
    </source>
</evidence>
<feature type="domain" description="SWIM-type" evidence="5">
    <location>
        <begin position="357"/>
        <end position="391"/>
    </location>
</feature>
<dbReference type="PANTHER" id="PTHR31973">
    <property type="entry name" value="POLYPROTEIN, PUTATIVE-RELATED"/>
    <property type="match status" value="1"/>
</dbReference>
<sequence>MVKIVKFQYLSLEWDSGDFIVKNYHPVHKCIPLNRNKLCNSKLIARKFKDRIVSQPYIRIWEIQDLVRKTLDLYVGKTLCYRAKQRIMKENMGDWKVEFARLCDYAAMIKQTNPGSSCWGACKSELLVAVGKNGNNQMYPIAWAVVDTETKHSWSWFIRYLIADLNLGTGEGLTVMLDMQKGFIPVLSELLPNTEKRMCARHIWSNWHVNWKGEERRKQFWRCSKASFEVKFGEEVHAMSKLGKKEITEDLLHYDPRNWSRAFFQTHSKCDVVENNICKTFNSWILAARHKSIITMLEDIRHKMMNKHIDMIKFAKTWISDIAPMARAILERNNEYSNNCNVQWNGLNGFEISEGEYSFVVDLEKKHCDCRLWMLRGIPCPHAICAYYYLNQDPDQHVEH</sequence>
<keyword evidence="3" id="KW-0862">Zinc</keyword>
<evidence type="ECO:0000313" key="6">
    <source>
        <dbReference type="EMBL" id="WMV57373.1"/>
    </source>
</evidence>
<evidence type="ECO:0000313" key="7">
    <source>
        <dbReference type="Proteomes" id="UP001234989"/>
    </source>
</evidence>
<dbReference type="EMBL" id="CP133623">
    <property type="protein sequence ID" value="WMV57373.1"/>
    <property type="molecule type" value="Genomic_DNA"/>
</dbReference>
<reference evidence="6" key="1">
    <citation type="submission" date="2023-08" db="EMBL/GenBank/DDBJ databases">
        <title>A de novo genome assembly of Solanum verrucosum Schlechtendal, a Mexican diploid species geographically isolated from the other diploid A-genome species in potato relatives.</title>
        <authorList>
            <person name="Hosaka K."/>
        </authorList>
    </citation>
    <scope>NUCLEOTIDE SEQUENCE</scope>
    <source>
        <tissue evidence="6">Young leaves</tissue>
    </source>
</reference>
<keyword evidence="1" id="KW-0479">Metal-binding</keyword>